<keyword evidence="3" id="KW-1185">Reference proteome</keyword>
<dbReference type="GO" id="GO:0009035">
    <property type="term" value="F:type I site-specific deoxyribonuclease activity"/>
    <property type="evidence" value="ECO:0007669"/>
    <property type="project" value="UniProtKB-EC"/>
</dbReference>
<dbReference type="Gene3D" id="3.40.50.300">
    <property type="entry name" value="P-loop containing nucleotide triphosphate hydrolases"/>
    <property type="match status" value="2"/>
</dbReference>
<sequence length="1023" mass="117586">MKTSDTSEKGFQKLIVKELVEKQGYIETKSNDFDREFCVSRAGLSAFVQNSQPHSYDFIRKKGERSFFSRLDSKIQKNGIVEVLRKGLKYFDKTIDLFYPKPNSLHNIKDQQRYEANIFSVTQELYYTADNKNRLDLVIFLNGLPIITLELKNAYTHQAVKNAIRQYKHDRNPKDKIFHFSRCLVHFAADTDLVFMTTHLNGKNTFFMPFNKGLNDGTAFAPFGAGNPVNPEGLKTAYLWEDIFSKESLGNIIEKYAQVLTEKDPDTKKTKKKLIFPRYHQLTVVRKLLAHAKKNSVGNRYLIQHSAGSGKSNSITWLAHQLTGLYDQSNIHPIFDSIVVVTDRTVLDAQIRENIKAFAQVKKIVEAVTGNASDIRALDPCETSFSKTTHMRLALENNKRIIICTVQTFPWVIKAVQEMPAKNIAFLIDEAHSSQSGLAAASMNAFFSDHNILELDKDEEGNISTEDLVNHLIESRRMLKNASYFAFTATPKNKTLETFGCKQTDGTFKAFHTYSMKQAIQEEFILDVLQNYTTYKSYYKIREKGTTPRGNKITRDSIYETQKAYKKLKNFVEGNELAIAEKSRIMIDHFNENVRQLINGSARAMVVTKSIEATMKYKDAFDAYLREIRSPYKAIVAFSGKKAHYKTGEELSEADMNSFPDGNNDIPKQFKKEPYRFLIVANKFQTGFDQPLLHTMYVDKELSGVQAVQTLSRLNRACNPHKTDTFVLDFFNNAEDIQEAFAPFHTTTVLSRETDVNKLNDLQEDLDKKQLYCDDDIDRFFKRFYSKSERSLLDSIIDRVASDFEQKLEQEEQIKFKSDAKSFVRTYAYLSKLLDFNNPYWEKLWLFLKHLVPKLKVENDEPVENILEAVDMDSYRIHKLGTTNISPDEDGNIIEPIPVSTGAGKSEHEYDTLESIISEFNKRVGNIDWGEGVDAREAEQILTGQIPDKLRADLETLQSIKNSDKDNAKITSDDKILELIQMLMFTHTGVYKKFMDDSDFKKQYQEFVFDVLWQEAKQKANAV</sequence>
<evidence type="ECO:0000313" key="3">
    <source>
        <dbReference type="Proteomes" id="UP000663722"/>
    </source>
</evidence>
<dbReference type="InterPro" id="IPR040980">
    <property type="entry name" value="SWI2_SNF2"/>
</dbReference>
<dbReference type="InterPro" id="IPR027417">
    <property type="entry name" value="P-loop_NTPase"/>
</dbReference>
<dbReference type="EMBL" id="CP061800">
    <property type="protein sequence ID" value="QTA91832.1"/>
    <property type="molecule type" value="Genomic_DNA"/>
</dbReference>
<reference evidence="2" key="1">
    <citation type="journal article" date="2021" name="Microb. Physiol.">
        <title>Proteogenomic Insights into the Physiology of Marine, Sulfate-Reducing, Filamentous Desulfonema limicola and Desulfonema magnum.</title>
        <authorList>
            <person name="Schnaars V."/>
            <person name="Wohlbrand L."/>
            <person name="Scheve S."/>
            <person name="Hinrichs C."/>
            <person name="Reinhardt R."/>
            <person name="Rabus R."/>
        </authorList>
    </citation>
    <scope>NUCLEOTIDE SEQUENCE</scope>
    <source>
        <strain evidence="2">4be13</strain>
    </source>
</reference>
<dbReference type="Pfam" id="PF22679">
    <property type="entry name" value="T1R_D3-like"/>
    <property type="match status" value="1"/>
</dbReference>
<proteinExistence type="predicted"/>
<name>A0A975BUP0_9BACT</name>
<dbReference type="PANTHER" id="PTHR42927:SF1">
    <property type="entry name" value="HELICASE SUPERFAMILY 1 AND 2 DOMAIN-CONTAINING PROTEIN"/>
    <property type="match status" value="1"/>
</dbReference>
<dbReference type="SUPFAM" id="SSF52540">
    <property type="entry name" value="P-loop containing nucleoside triphosphate hydrolases"/>
    <property type="match status" value="1"/>
</dbReference>
<keyword evidence="2" id="KW-0255">Endonuclease</keyword>
<feature type="domain" description="Helicase ATP-binding" evidence="1">
    <location>
        <begin position="273"/>
        <end position="519"/>
    </location>
</feature>
<evidence type="ECO:0000259" key="1">
    <source>
        <dbReference type="SMART" id="SM00487"/>
    </source>
</evidence>
<protein>
    <submittedName>
        <fullName evidence="2">Endonuclease domain-containing protein</fullName>
    </submittedName>
</protein>
<keyword evidence="2" id="KW-0378">Hydrolase</keyword>
<dbReference type="InterPro" id="IPR014001">
    <property type="entry name" value="Helicase_ATP-bd"/>
</dbReference>
<dbReference type="Gene3D" id="3.90.1570.50">
    <property type="match status" value="1"/>
</dbReference>
<dbReference type="PANTHER" id="PTHR42927">
    <property type="entry name" value="HELICASE SUPERFAMILY 1 AND 2 DOMAIN-CONTAINING PROTEIN"/>
    <property type="match status" value="1"/>
</dbReference>
<dbReference type="Pfam" id="PF18766">
    <property type="entry name" value="SWI2_SNF2"/>
    <property type="match status" value="1"/>
</dbReference>
<dbReference type="SMART" id="SM00487">
    <property type="entry name" value="DEXDc"/>
    <property type="match status" value="1"/>
</dbReference>
<dbReference type="InterPro" id="IPR055180">
    <property type="entry name" value="HsdR_RecA-like_helicase_dom_2"/>
</dbReference>
<dbReference type="GO" id="GO:0003677">
    <property type="term" value="F:DNA binding"/>
    <property type="evidence" value="ECO:0007669"/>
    <property type="project" value="UniProtKB-KW"/>
</dbReference>
<organism evidence="2 3">
    <name type="scientific">Desulfonema magnum</name>
    <dbReference type="NCBI Taxonomy" id="45655"/>
    <lineage>
        <taxon>Bacteria</taxon>
        <taxon>Pseudomonadati</taxon>
        <taxon>Thermodesulfobacteriota</taxon>
        <taxon>Desulfobacteria</taxon>
        <taxon>Desulfobacterales</taxon>
        <taxon>Desulfococcaceae</taxon>
        <taxon>Desulfonema</taxon>
    </lineage>
</organism>
<dbReference type="PROSITE" id="PS00018">
    <property type="entry name" value="EF_HAND_1"/>
    <property type="match status" value="1"/>
</dbReference>
<accession>A0A975BUP0</accession>
<dbReference type="RefSeq" id="WP_207679441.1">
    <property type="nucleotide sequence ID" value="NZ_CP061800.1"/>
</dbReference>
<keyword evidence="2" id="KW-0540">Nuclease</keyword>
<dbReference type="Pfam" id="PF04313">
    <property type="entry name" value="HSDR_N"/>
    <property type="match status" value="1"/>
</dbReference>
<evidence type="ECO:0000313" key="2">
    <source>
        <dbReference type="EMBL" id="QTA91832.1"/>
    </source>
</evidence>
<dbReference type="GO" id="GO:0005524">
    <property type="term" value="F:ATP binding"/>
    <property type="evidence" value="ECO:0007669"/>
    <property type="project" value="UniProtKB-KW"/>
</dbReference>
<gene>
    <name evidence="2" type="ORF">dnm_079060</name>
</gene>
<dbReference type="AlphaFoldDB" id="A0A975BUP0"/>
<dbReference type="InterPro" id="IPR018247">
    <property type="entry name" value="EF_Hand_1_Ca_BS"/>
</dbReference>
<dbReference type="GO" id="GO:0009307">
    <property type="term" value="P:DNA restriction-modification system"/>
    <property type="evidence" value="ECO:0007669"/>
    <property type="project" value="UniProtKB-KW"/>
</dbReference>
<dbReference type="REBASE" id="468793">
    <property type="entry name" value="Dma2077ORF79130P"/>
</dbReference>
<dbReference type="Proteomes" id="UP000663722">
    <property type="component" value="Chromosome"/>
</dbReference>
<dbReference type="KEGG" id="dmm:dnm_079060"/>
<dbReference type="InterPro" id="IPR007409">
    <property type="entry name" value="Restrct_endonuc_type1_HsdR_N"/>
</dbReference>